<evidence type="ECO:0000256" key="1">
    <source>
        <dbReference type="SAM" id="MobiDB-lite"/>
    </source>
</evidence>
<feature type="region of interest" description="Disordered" evidence="1">
    <location>
        <begin position="47"/>
        <end position="77"/>
    </location>
</feature>
<proteinExistence type="predicted"/>
<dbReference type="EMBL" id="JAUSUU010000013">
    <property type="protein sequence ID" value="MDQ0337002.1"/>
    <property type="molecule type" value="Genomic_DNA"/>
</dbReference>
<dbReference type="PANTHER" id="PTHR35792:SF1">
    <property type="entry name" value="SLL0268 PROTEIN"/>
    <property type="match status" value="1"/>
</dbReference>
<gene>
    <name evidence="3" type="ORF">J2Z56_003542</name>
    <name evidence="4" type="ORF">J2Z57_003463</name>
</gene>
<comment type="caution">
    <text evidence="3">The sequence shown here is derived from an EMBL/GenBank/DDBJ whole genome shotgun (WGS) entry which is preliminary data.</text>
</comment>
<dbReference type="Gene3D" id="1.20.120.20">
    <property type="entry name" value="Apolipoprotein"/>
    <property type="match status" value="1"/>
</dbReference>
<dbReference type="EMBL" id="JAGGJQ010000012">
    <property type="protein sequence ID" value="MBP1841605.1"/>
    <property type="molecule type" value="Genomic_DNA"/>
</dbReference>
<accession>A0A9X0YM92</accession>
<dbReference type="InterPro" id="IPR024623">
    <property type="entry name" value="YtxH"/>
</dbReference>
<evidence type="ECO:0000313" key="4">
    <source>
        <dbReference type="EMBL" id="MDQ0337002.1"/>
    </source>
</evidence>
<evidence type="ECO:0000313" key="3">
    <source>
        <dbReference type="EMBL" id="MBP1841605.1"/>
    </source>
</evidence>
<feature type="transmembrane region" description="Helical" evidence="2">
    <location>
        <begin position="6"/>
        <end position="26"/>
    </location>
</feature>
<evidence type="ECO:0000313" key="5">
    <source>
        <dbReference type="Proteomes" id="UP001138672"/>
    </source>
</evidence>
<evidence type="ECO:0000313" key="6">
    <source>
        <dbReference type="Proteomes" id="UP001231587"/>
    </source>
</evidence>
<feature type="compositionally biased region" description="Basic and acidic residues" evidence="1">
    <location>
        <begin position="47"/>
        <end position="68"/>
    </location>
</feature>
<keyword evidence="2" id="KW-1133">Transmembrane helix</keyword>
<dbReference type="Proteomes" id="UP001138672">
    <property type="component" value="Unassembled WGS sequence"/>
</dbReference>
<keyword evidence="6" id="KW-1185">Reference proteome</keyword>
<keyword evidence="2" id="KW-0472">Membrane</keyword>
<name>A0A9X0YM92_9FLAO</name>
<dbReference type="SUPFAM" id="SSF58113">
    <property type="entry name" value="Apolipoprotein A-I"/>
    <property type="match status" value="1"/>
</dbReference>
<dbReference type="AlphaFoldDB" id="A0A9X0YM92"/>
<reference evidence="3" key="1">
    <citation type="submission" date="2021-03" db="EMBL/GenBank/DDBJ databases">
        <title>Genomic Encyclopedia of Type Strains, Phase IV (KMG-IV): sequencing the most valuable type-strain genomes for metagenomic binning, comparative biology and taxonomic classification.</title>
        <authorList>
            <person name="Goeker M."/>
        </authorList>
    </citation>
    <scope>NUCLEOTIDE SEQUENCE</scope>
    <source>
        <strain evidence="3">DSM 15523</strain>
        <strain evidence="4 6">DSM 16476</strain>
    </source>
</reference>
<dbReference type="Pfam" id="PF12732">
    <property type="entry name" value="YtxH"/>
    <property type="match status" value="1"/>
</dbReference>
<dbReference type="OrthoDB" id="598035at2"/>
<dbReference type="RefSeq" id="WP_057781815.1">
    <property type="nucleotide sequence ID" value="NZ_JAGGJQ010000012.1"/>
</dbReference>
<dbReference type="Proteomes" id="UP001231587">
    <property type="component" value="Unassembled WGS sequence"/>
</dbReference>
<dbReference type="InterPro" id="IPR052928">
    <property type="entry name" value="Desiccation-related_membrane"/>
</dbReference>
<evidence type="ECO:0000256" key="2">
    <source>
        <dbReference type="SAM" id="Phobius"/>
    </source>
</evidence>
<dbReference type="PANTHER" id="PTHR35792">
    <property type="entry name" value="GENERAL STRESS PROTEIN"/>
    <property type="match status" value="1"/>
</dbReference>
<protein>
    <submittedName>
        <fullName evidence="3">Gas vesicle protein</fullName>
    </submittedName>
</protein>
<keyword evidence="2" id="KW-0812">Transmembrane</keyword>
<sequence>MSKSGNTVLGLIAGTAIGAVLGILYAPEEGSKTRKRLSEEAMAARDKMNSSAHDLKEKVSSSAHDLKAKVNSTMASQKGTLDEQLETIVTDASHKADDVISTLEKKLAYLKEKNKKFQKS</sequence>
<organism evidence="3 5">
    <name type="scientific">Formosa algae</name>
    <dbReference type="NCBI Taxonomy" id="225843"/>
    <lineage>
        <taxon>Bacteria</taxon>
        <taxon>Pseudomonadati</taxon>
        <taxon>Bacteroidota</taxon>
        <taxon>Flavobacteriia</taxon>
        <taxon>Flavobacteriales</taxon>
        <taxon>Flavobacteriaceae</taxon>
        <taxon>Formosa</taxon>
    </lineage>
</organism>